<organism evidence="2 3">
    <name type="scientific">Acorus gramineus</name>
    <name type="common">Dwarf sweet flag</name>
    <dbReference type="NCBI Taxonomy" id="55184"/>
    <lineage>
        <taxon>Eukaryota</taxon>
        <taxon>Viridiplantae</taxon>
        <taxon>Streptophyta</taxon>
        <taxon>Embryophyta</taxon>
        <taxon>Tracheophyta</taxon>
        <taxon>Spermatophyta</taxon>
        <taxon>Magnoliopsida</taxon>
        <taxon>Liliopsida</taxon>
        <taxon>Acoraceae</taxon>
        <taxon>Acorus</taxon>
    </lineage>
</organism>
<accession>A0AAV9BEU9</accession>
<evidence type="ECO:0000313" key="3">
    <source>
        <dbReference type="Proteomes" id="UP001179952"/>
    </source>
</evidence>
<reference evidence="2" key="2">
    <citation type="submission" date="2023-06" db="EMBL/GenBank/DDBJ databases">
        <authorList>
            <person name="Ma L."/>
            <person name="Liu K.-W."/>
            <person name="Li Z."/>
            <person name="Hsiao Y.-Y."/>
            <person name="Qi Y."/>
            <person name="Fu T."/>
            <person name="Tang G."/>
            <person name="Zhang D."/>
            <person name="Sun W.-H."/>
            <person name="Liu D.-K."/>
            <person name="Li Y."/>
            <person name="Chen G.-Z."/>
            <person name="Liu X.-D."/>
            <person name="Liao X.-Y."/>
            <person name="Jiang Y.-T."/>
            <person name="Yu X."/>
            <person name="Hao Y."/>
            <person name="Huang J."/>
            <person name="Zhao X.-W."/>
            <person name="Ke S."/>
            <person name="Chen Y.-Y."/>
            <person name="Wu W.-L."/>
            <person name="Hsu J.-L."/>
            <person name="Lin Y.-F."/>
            <person name="Huang M.-D."/>
            <person name="Li C.-Y."/>
            <person name="Huang L."/>
            <person name="Wang Z.-W."/>
            <person name="Zhao X."/>
            <person name="Zhong W.-Y."/>
            <person name="Peng D.-H."/>
            <person name="Ahmad S."/>
            <person name="Lan S."/>
            <person name="Zhang J.-S."/>
            <person name="Tsai W.-C."/>
            <person name="Van De Peer Y."/>
            <person name="Liu Z.-J."/>
        </authorList>
    </citation>
    <scope>NUCLEOTIDE SEQUENCE</scope>
    <source>
        <strain evidence="2">SCP</strain>
        <tissue evidence="2">Leaves</tissue>
    </source>
</reference>
<evidence type="ECO:0008006" key="4">
    <source>
        <dbReference type="Google" id="ProtNLM"/>
    </source>
</evidence>
<dbReference type="AlphaFoldDB" id="A0AAV9BEU9"/>
<evidence type="ECO:0000256" key="1">
    <source>
        <dbReference type="SAM" id="Phobius"/>
    </source>
</evidence>
<protein>
    <recommendedName>
        <fullName evidence="4">Secreted protein</fullName>
    </recommendedName>
</protein>
<keyword evidence="3" id="KW-1185">Reference proteome</keyword>
<feature type="transmembrane region" description="Helical" evidence="1">
    <location>
        <begin position="6"/>
        <end position="24"/>
    </location>
</feature>
<comment type="caution">
    <text evidence="2">The sequence shown here is derived from an EMBL/GenBank/DDBJ whole genome shotgun (WGS) entry which is preliminary data.</text>
</comment>
<sequence>MQNTSFSIFCFVFFIFCEFCLGLLSRNLGVESERVRGTKKQKETPTPLTRWNPPLWLFSSLLRLFLPETPTSETMKTSLSPSTSCLGFQGYHKEWRKH</sequence>
<dbReference type="Proteomes" id="UP001179952">
    <property type="component" value="Unassembled WGS sequence"/>
</dbReference>
<reference evidence="2" key="1">
    <citation type="journal article" date="2023" name="Nat. Commun.">
        <title>Diploid and tetraploid genomes of Acorus and the evolution of monocots.</title>
        <authorList>
            <person name="Ma L."/>
            <person name="Liu K.W."/>
            <person name="Li Z."/>
            <person name="Hsiao Y.Y."/>
            <person name="Qi Y."/>
            <person name="Fu T."/>
            <person name="Tang G.D."/>
            <person name="Zhang D."/>
            <person name="Sun W.H."/>
            <person name="Liu D.K."/>
            <person name="Li Y."/>
            <person name="Chen G.Z."/>
            <person name="Liu X.D."/>
            <person name="Liao X.Y."/>
            <person name="Jiang Y.T."/>
            <person name="Yu X."/>
            <person name="Hao Y."/>
            <person name="Huang J."/>
            <person name="Zhao X.W."/>
            <person name="Ke S."/>
            <person name="Chen Y.Y."/>
            <person name="Wu W.L."/>
            <person name="Hsu J.L."/>
            <person name="Lin Y.F."/>
            <person name="Huang M.D."/>
            <person name="Li C.Y."/>
            <person name="Huang L."/>
            <person name="Wang Z.W."/>
            <person name="Zhao X."/>
            <person name="Zhong W.Y."/>
            <person name="Peng D.H."/>
            <person name="Ahmad S."/>
            <person name="Lan S."/>
            <person name="Zhang J.S."/>
            <person name="Tsai W.C."/>
            <person name="Van de Peer Y."/>
            <person name="Liu Z.J."/>
        </authorList>
    </citation>
    <scope>NUCLEOTIDE SEQUENCE</scope>
    <source>
        <strain evidence="2">SCP</strain>
    </source>
</reference>
<name>A0AAV9BEU9_ACOGR</name>
<proteinExistence type="predicted"/>
<evidence type="ECO:0000313" key="2">
    <source>
        <dbReference type="EMBL" id="KAK1275264.1"/>
    </source>
</evidence>
<keyword evidence="1" id="KW-0472">Membrane</keyword>
<keyword evidence="1" id="KW-0812">Transmembrane</keyword>
<keyword evidence="1" id="KW-1133">Transmembrane helix</keyword>
<gene>
    <name evidence="2" type="ORF">QJS04_geneDACA001725</name>
</gene>
<dbReference type="EMBL" id="JAUJYN010000003">
    <property type="protein sequence ID" value="KAK1275264.1"/>
    <property type="molecule type" value="Genomic_DNA"/>
</dbReference>